<comment type="caution">
    <text evidence="1">The sequence shown here is derived from an EMBL/GenBank/DDBJ whole genome shotgun (WGS) entry which is preliminary data.</text>
</comment>
<evidence type="ECO:0000313" key="1">
    <source>
        <dbReference type="EMBL" id="GCD13193.1"/>
    </source>
</evidence>
<dbReference type="RefSeq" id="WP_125006515.1">
    <property type="nucleotide sequence ID" value="NZ_BHYK01000067.1"/>
</dbReference>
<proteinExistence type="predicted"/>
<keyword evidence="2" id="KW-1185">Reference proteome</keyword>
<evidence type="ECO:0008006" key="3">
    <source>
        <dbReference type="Google" id="ProtNLM"/>
    </source>
</evidence>
<accession>A0A401UUH3</accession>
<dbReference type="AlphaFoldDB" id="A0A401UUH3"/>
<dbReference type="OrthoDB" id="5868871at2"/>
<name>A0A401UUH3_9CLOT</name>
<dbReference type="EMBL" id="BHYK01000067">
    <property type="protein sequence ID" value="GCD13193.1"/>
    <property type="molecule type" value="Genomic_DNA"/>
</dbReference>
<gene>
    <name evidence="1" type="ORF">Ctaglu_48160</name>
</gene>
<sequence>MARNNSFEDIIESNLDKIEAWVEGNNTDKEIADKLGIAYSTYRKYKSTNVALKGRIATAKDKKNQEVEKALFKKCIGYKYTEEVATKIKEEVLDKETNIILVKESVVVNEVKKFSLPDLGAQKFYLVNRVSAKWKEDPNKVSNDKKLTKLKEIEVNAKTGDI</sequence>
<organism evidence="1 2">
    <name type="scientific">Clostridium tagluense</name>
    <dbReference type="NCBI Taxonomy" id="360422"/>
    <lineage>
        <taxon>Bacteria</taxon>
        <taxon>Bacillati</taxon>
        <taxon>Bacillota</taxon>
        <taxon>Clostridia</taxon>
        <taxon>Eubacteriales</taxon>
        <taxon>Clostridiaceae</taxon>
        <taxon>Clostridium</taxon>
    </lineage>
</organism>
<reference evidence="1 2" key="1">
    <citation type="submission" date="2018-11" db="EMBL/GenBank/DDBJ databases">
        <title>Genome sequencing and assembly of Clostridium tagluense strain A121.</title>
        <authorList>
            <person name="Murakami T."/>
            <person name="Segawa T."/>
            <person name="Shcherbakova V.A."/>
            <person name="Mori H."/>
            <person name="Yoshimura Y."/>
        </authorList>
    </citation>
    <scope>NUCLEOTIDE SEQUENCE [LARGE SCALE GENOMIC DNA]</scope>
    <source>
        <strain evidence="1 2">A121</strain>
    </source>
</reference>
<evidence type="ECO:0000313" key="2">
    <source>
        <dbReference type="Proteomes" id="UP000287872"/>
    </source>
</evidence>
<dbReference type="Proteomes" id="UP000287872">
    <property type="component" value="Unassembled WGS sequence"/>
</dbReference>
<protein>
    <recommendedName>
        <fullName evidence="3">Xaa-His dipeptidase</fullName>
    </recommendedName>
</protein>